<proteinExistence type="predicted"/>
<accession>A0ABD0UJ57</accession>
<organism evidence="2 3">
    <name type="scientific">Dendrobium thyrsiflorum</name>
    <name type="common">Pinecone-like raceme dendrobium</name>
    <name type="synonym">Orchid</name>
    <dbReference type="NCBI Taxonomy" id="117978"/>
    <lineage>
        <taxon>Eukaryota</taxon>
        <taxon>Viridiplantae</taxon>
        <taxon>Streptophyta</taxon>
        <taxon>Embryophyta</taxon>
        <taxon>Tracheophyta</taxon>
        <taxon>Spermatophyta</taxon>
        <taxon>Magnoliopsida</taxon>
        <taxon>Liliopsida</taxon>
        <taxon>Asparagales</taxon>
        <taxon>Orchidaceae</taxon>
        <taxon>Epidendroideae</taxon>
        <taxon>Malaxideae</taxon>
        <taxon>Dendrobiinae</taxon>
        <taxon>Dendrobium</taxon>
    </lineage>
</organism>
<name>A0ABD0UJ57_DENTH</name>
<feature type="region of interest" description="Disordered" evidence="1">
    <location>
        <begin position="42"/>
        <end position="63"/>
    </location>
</feature>
<comment type="caution">
    <text evidence="2">The sequence shown here is derived from an EMBL/GenBank/DDBJ whole genome shotgun (WGS) entry which is preliminary data.</text>
</comment>
<gene>
    <name evidence="2" type="ORF">M5K25_021352</name>
</gene>
<keyword evidence="3" id="KW-1185">Reference proteome</keyword>
<reference evidence="2 3" key="1">
    <citation type="journal article" date="2024" name="Plant Biotechnol. J.">
        <title>Dendrobium thyrsiflorum genome and its molecular insights into genes involved in important horticultural traits.</title>
        <authorList>
            <person name="Chen B."/>
            <person name="Wang J.Y."/>
            <person name="Zheng P.J."/>
            <person name="Li K.L."/>
            <person name="Liang Y.M."/>
            <person name="Chen X.F."/>
            <person name="Zhang C."/>
            <person name="Zhao X."/>
            <person name="He X."/>
            <person name="Zhang G.Q."/>
            <person name="Liu Z.J."/>
            <person name="Xu Q."/>
        </authorList>
    </citation>
    <scope>NUCLEOTIDE SEQUENCE [LARGE SCALE GENOMIC DNA]</scope>
    <source>
        <strain evidence="2">GZMU011</strain>
    </source>
</reference>
<evidence type="ECO:0000313" key="3">
    <source>
        <dbReference type="Proteomes" id="UP001552299"/>
    </source>
</evidence>
<evidence type="ECO:0000256" key="1">
    <source>
        <dbReference type="SAM" id="MobiDB-lite"/>
    </source>
</evidence>
<protein>
    <submittedName>
        <fullName evidence="2">Uncharacterized protein</fullName>
    </submittedName>
</protein>
<sequence>MNDFCTFWSSRRRRPHEGIISKLKKFLFSSFSTDRKTAYTRSSPARWDGNPTNIHPSSTRYPWTKQPMAADKDPSVSLCILKVWGDVSVSDH</sequence>
<feature type="compositionally biased region" description="Polar residues" evidence="1">
    <location>
        <begin position="50"/>
        <end position="61"/>
    </location>
</feature>
<dbReference type="Proteomes" id="UP001552299">
    <property type="component" value="Unassembled WGS sequence"/>
</dbReference>
<dbReference type="AlphaFoldDB" id="A0ABD0UJ57"/>
<evidence type="ECO:0000313" key="2">
    <source>
        <dbReference type="EMBL" id="KAL0910376.1"/>
    </source>
</evidence>
<dbReference type="EMBL" id="JANQDX010000016">
    <property type="protein sequence ID" value="KAL0910376.1"/>
    <property type="molecule type" value="Genomic_DNA"/>
</dbReference>